<dbReference type="PANTHER" id="PTHR32083">
    <property type="entry name" value="CILIA AND FLAGELLA-ASSOCIATED PROTEIN 58-RELATED"/>
    <property type="match status" value="1"/>
</dbReference>
<reference evidence="3 4" key="1">
    <citation type="journal article" date="2019" name="Sci. Rep.">
        <title>Orb-weaving spider Araneus ventricosus genome elucidates the spidroin gene catalogue.</title>
        <authorList>
            <person name="Kono N."/>
            <person name="Nakamura H."/>
            <person name="Ohtoshi R."/>
            <person name="Moran D.A.P."/>
            <person name="Shinohara A."/>
            <person name="Yoshida Y."/>
            <person name="Fujiwara M."/>
            <person name="Mori M."/>
            <person name="Tomita M."/>
            <person name="Arakawa K."/>
        </authorList>
    </citation>
    <scope>NUCLEOTIDE SEQUENCE [LARGE SCALE GENOMIC DNA]</scope>
</reference>
<proteinExistence type="predicted"/>
<feature type="coiled-coil region" evidence="2">
    <location>
        <begin position="79"/>
        <end position="260"/>
    </location>
</feature>
<dbReference type="PANTHER" id="PTHR32083:SF0">
    <property type="entry name" value="CILIA AND FLAGELLA-ASSOCIATED PROTEIN 58"/>
    <property type="match status" value="1"/>
</dbReference>
<dbReference type="EMBL" id="BGPR01015590">
    <property type="protein sequence ID" value="GBN69848.1"/>
    <property type="molecule type" value="Genomic_DNA"/>
</dbReference>
<dbReference type="Proteomes" id="UP000499080">
    <property type="component" value="Unassembled WGS sequence"/>
</dbReference>
<evidence type="ECO:0000313" key="4">
    <source>
        <dbReference type="Proteomes" id="UP000499080"/>
    </source>
</evidence>
<accession>A0A4Y2R2L2</accession>
<keyword evidence="4" id="KW-1185">Reference proteome</keyword>
<evidence type="ECO:0000256" key="1">
    <source>
        <dbReference type="ARBA" id="ARBA00023054"/>
    </source>
</evidence>
<evidence type="ECO:0000256" key="2">
    <source>
        <dbReference type="SAM" id="Coils"/>
    </source>
</evidence>
<name>A0A4Y2R2L2_ARAVE</name>
<organism evidence="3 4">
    <name type="scientific">Araneus ventricosus</name>
    <name type="common">Orbweaver spider</name>
    <name type="synonym">Epeira ventricosa</name>
    <dbReference type="NCBI Taxonomy" id="182803"/>
    <lineage>
        <taxon>Eukaryota</taxon>
        <taxon>Metazoa</taxon>
        <taxon>Ecdysozoa</taxon>
        <taxon>Arthropoda</taxon>
        <taxon>Chelicerata</taxon>
        <taxon>Arachnida</taxon>
        <taxon>Araneae</taxon>
        <taxon>Araneomorphae</taxon>
        <taxon>Entelegynae</taxon>
        <taxon>Araneoidea</taxon>
        <taxon>Araneidae</taxon>
        <taxon>Araneus</taxon>
    </lineage>
</organism>
<keyword evidence="1 2" id="KW-0175">Coiled coil</keyword>
<sequence>MAQMLQQPWCLCGKIITNLRLDIAASEERVADAVKALDAAKLETTGLQDVIRRVEKAKDKMASDLLERNKSISLLRGEIKGLKIQMDDSEKTVAKLGREIEEERAKYKLLAVDERFYRKSCADANRVIEKQKEDLNLLNKHILQLKSYNQELDDQRKKLEVQLKSSSEQLGSAKESIKRETKTNEEFAKKIRRKDDEEQSLLKKISNLRQEIGSLNRKLANVTEDKDVLDTKINEKDAEIASYKERIRMLERELGFSNRTISERVDDIKLLKLQLVEMCRGHSLMESKVENTDMTRQELVEIQRELQDQKLKSKRMEVEIRRPVNFHR</sequence>
<evidence type="ECO:0000313" key="3">
    <source>
        <dbReference type="EMBL" id="GBN69848.1"/>
    </source>
</evidence>
<gene>
    <name evidence="3" type="ORF">AVEN_80124_1</name>
</gene>
<protein>
    <submittedName>
        <fullName evidence="3">Uncharacterized protein</fullName>
    </submittedName>
</protein>
<dbReference type="AlphaFoldDB" id="A0A4Y2R2L2"/>
<dbReference type="OrthoDB" id="264785at2759"/>
<dbReference type="GO" id="GO:0005856">
    <property type="term" value="C:cytoskeleton"/>
    <property type="evidence" value="ECO:0007669"/>
    <property type="project" value="TreeGrafter"/>
</dbReference>
<comment type="caution">
    <text evidence="3">The sequence shown here is derived from an EMBL/GenBank/DDBJ whole genome shotgun (WGS) entry which is preliminary data.</text>
</comment>